<evidence type="ECO:0000256" key="2">
    <source>
        <dbReference type="SAM" id="SignalP"/>
    </source>
</evidence>
<evidence type="ECO:0000313" key="4">
    <source>
        <dbReference type="Proteomes" id="UP000324536"/>
    </source>
</evidence>
<dbReference type="InterPro" id="IPR019225">
    <property type="entry name" value="DUF2155"/>
</dbReference>
<proteinExistence type="predicted"/>
<organism evidence="3 4">
    <name type="scientific">Acetobacter vaccinii</name>
    <dbReference type="NCBI Taxonomy" id="2592655"/>
    <lineage>
        <taxon>Bacteria</taxon>
        <taxon>Pseudomonadati</taxon>
        <taxon>Pseudomonadota</taxon>
        <taxon>Alphaproteobacteria</taxon>
        <taxon>Acetobacterales</taxon>
        <taxon>Acetobacteraceae</taxon>
        <taxon>Acetobacter</taxon>
    </lineage>
</organism>
<dbReference type="OrthoDB" id="9810376at2"/>
<dbReference type="Pfam" id="PF09923">
    <property type="entry name" value="DUF2155"/>
    <property type="match status" value="1"/>
</dbReference>
<feature type="region of interest" description="Disordered" evidence="1">
    <location>
        <begin position="139"/>
        <end position="222"/>
    </location>
</feature>
<feature type="signal peptide" evidence="2">
    <location>
        <begin position="1"/>
        <end position="28"/>
    </location>
</feature>
<protein>
    <submittedName>
        <fullName evidence="3">DUF2155 domain-containing protein</fullName>
    </submittedName>
</protein>
<keyword evidence="4" id="KW-1185">Reference proteome</keyword>
<sequence>MRGVVARLRTVACAGVAAGALLPAMAWAQATALAPPAMYPPGTWQGKGTAVVRVLDKLDSHVEELKIPVGTAGHYKGLTVTASRCLQRPPTLSPDAAAWLDIQDTLPNGAVFRGWMLAAEPSLGVFESPVYDVRMVQCEGEDTPPGLPPLPQPVVPTLPQAASSTAGQADPAAGPAPVQGAQPLPVPPSGGGAAQPRPLPAPVPFSAPSGGGTGTPENGGVY</sequence>
<feature type="compositionally biased region" description="Pro residues" evidence="1">
    <location>
        <begin position="145"/>
        <end position="156"/>
    </location>
</feature>
<dbReference type="RefSeq" id="WP_149279205.1">
    <property type="nucleotide sequence ID" value="NZ_CP043506.1"/>
</dbReference>
<dbReference type="KEGG" id="acek:FLP30_07185"/>
<dbReference type="EMBL" id="CP043506">
    <property type="protein sequence ID" value="QEO17528.1"/>
    <property type="molecule type" value="Genomic_DNA"/>
</dbReference>
<dbReference type="AlphaFoldDB" id="A0A5C1YPR4"/>
<dbReference type="Proteomes" id="UP000324536">
    <property type="component" value="Chromosome"/>
</dbReference>
<reference evidence="3 4" key="1">
    <citation type="submission" date="2019-09" db="EMBL/GenBank/DDBJ databases">
        <title>Genome sequencing of strain KACC 21233.</title>
        <authorList>
            <person name="Heo J."/>
            <person name="Kim S.-J."/>
            <person name="Kim J.-S."/>
            <person name="Hong S.-B."/>
            <person name="Kwon S.-W."/>
        </authorList>
    </citation>
    <scope>NUCLEOTIDE SEQUENCE [LARGE SCALE GENOMIC DNA]</scope>
    <source>
        <strain evidence="3 4">KACC 21233</strain>
    </source>
</reference>
<evidence type="ECO:0000313" key="3">
    <source>
        <dbReference type="EMBL" id="QEO17528.1"/>
    </source>
</evidence>
<gene>
    <name evidence="3" type="ORF">FLP30_07185</name>
</gene>
<name>A0A5C1YPR4_9PROT</name>
<feature type="chain" id="PRO_5023088791" evidence="2">
    <location>
        <begin position="29"/>
        <end position="222"/>
    </location>
</feature>
<feature type="compositionally biased region" description="Low complexity" evidence="1">
    <location>
        <begin position="157"/>
        <end position="183"/>
    </location>
</feature>
<evidence type="ECO:0000256" key="1">
    <source>
        <dbReference type="SAM" id="MobiDB-lite"/>
    </source>
</evidence>
<accession>A0A5C1YPR4</accession>
<keyword evidence="2" id="KW-0732">Signal</keyword>